<dbReference type="GeneID" id="13541205"/>
<dbReference type="OrthoDB" id="2386201at2759"/>
<dbReference type="Proteomes" id="UP000008783">
    <property type="component" value="Unassembled WGS sequence"/>
</dbReference>
<dbReference type="PANTHER" id="PTHR28122:SF1">
    <property type="entry name" value="E3 UBIQUITIN-PROTEIN LIGASE SUBSTRATE RECEPTOR MMS22"/>
    <property type="match status" value="1"/>
</dbReference>
<name>H6QQC5_PUCGT</name>
<dbReference type="HOGENOM" id="CLU_002824_0_0_1"/>
<sequence>MMPRVYVAKAEKDLRLMEQEKKAGKMRLTVDSDSSDSAVTIDQHPHSRRQPTKRAARRKSIPLSCSSDDSSRRATSSRIGTTESSHHQPWQQEPAGMSWGTRMCMRMNRSSSSTSQLLNPSRTLERTASHASSVSSRVSQNTSSRTSRVISQSRSNKLEHAISLKDDHALWRTYESANGRPALNLPPPGWRRESLADDQMEAELVQVPIWDFKDFTPDFGISRLPANLKITSQVGYLSDGHLLELIGLFDESTQDTIVDPVIIFEKTYSGFMTLEEWHDRLSSAADRIHDELSGWLAEDSGRSKDALTETGRWFKFMGRSITSVGFDDRLVESMVGWIEDFLIRVDDLAVDAVNRPEFSNLMLVTSWGIFELVCRLDLRHHRHPINSAPSLQTLLELGHRSLSNLLRRLLEYGPPVTMGKLKAHISNDDREGPLFDVSVEVWASLLNIILTPIGNGSKAEYLLIDNFWTKVIDGTRCHARRIELSQMACGEAVSYLAMMLCVISQILPNGETAEAGRIGAHWPVLVASLGKIPETILAETLEVRMRERRDRYVRSLFARILVFHERWRWELCFDDGMVERLYKILNAGRFERLSIELPEMNQRFGSVDSFPHLLEDLEYEELKQISSSEDLLFRLDTKMRTDDSCFGIFLKILVVGFKALPRPIEASKQKEIEKIISRCNPLRQLSFKPSRELGPTDPKITEQNRTSLVNHSALFLIYSILLPNTLKRQWSFLCNLYSFGSIDIPARSTHFKILCQFAKFLKPSSSFSPSTGIIHGFGRFEYLKIIVKKFSENLTLLKLEYSKLKERESVIQGRLSTPTHNSVGAAASSSTSRDIFKKDSVEHTTLRLELKEISDAITSRIRLITQILDSLLNLFSFYSHDLSRNDHHAWIYPSLIWLDSSWTVGLEESSLVKEKPVMSAFNNLICALLARRRDKMAEVMEDERRIQAIDERLGEACRAEVANGDELADDELVLQKSELKEQIQAVYRLDREFVERAVSTLPGPLTKSIEFLILDHHEQALDQEQDRFFSVGVQSIGVLGAIDRLKAALDPGFNWLNNFRSIERWLGAGLASRPSDPPHTKGKASLSNTHKNRNELRALTLATTGLMGYLIGNVAGYYEEAAHLDQSHQVPPSSSTKTMTTALMRVYRGQVRLEVLKVWIDSLTFIEYTIQLAFSSFIVRLENDLHAHSASHPDQQIEELYGAFVPPSEDWNRWLVDHRILEPTGLPYLAPDCSLEKELDFLLNLASGASAFEAKRTEIFELIFGEMKKHLSRSILVIGVGEREKEVISTEKYVRLYKEILGSLAESISTLNRRLVVFISIEPHSHSSSSVKDPQQRKTLLENQVARWKNKVKIIIHSLLSLDQNQNQNQNVLGTENPEQVVRLDQFFNFSSFPKLRILKSILGIA</sequence>
<evidence type="ECO:0000313" key="3">
    <source>
        <dbReference type="Proteomes" id="UP000008783"/>
    </source>
</evidence>
<evidence type="ECO:0000256" key="1">
    <source>
        <dbReference type="SAM" id="MobiDB-lite"/>
    </source>
</evidence>
<feature type="compositionally biased region" description="Basic residues" evidence="1">
    <location>
        <begin position="46"/>
        <end position="60"/>
    </location>
</feature>
<dbReference type="Pfam" id="PF09462">
    <property type="entry name" value="Mus7"/>
    <property type="match status" value="1"/>
</dbReference>
<dbReference type="GO" id="GO:0000724">
    <property type="term" value="P:double-strand break repair via homologous recombination"/>
    <property type="evidence" value="ECO:0000318"/>
    <property type="project" value="GO_Central"/>
</dbReference>
<dbReference type="eggNOG" id="ENOG502QSDS">
    <property type="taxonomic scope" value="Eukaryota"/>
</dbReference>
<dbReference type="PANTHER" id="PTHR28122">
    <property type="entry name" value="E3 UBIQUITIN-PROTEIN LIGASE SUBSTRATE RECEPTOR MMS22"/>
    <property type="match status" value="1"/>
</dbReference>
<evidence type="ECO:0000313" key="2">
    <source>
        <dbReference type="EMBL" id="EHS62537.1"/>
    </source>
</evidence>
<dbReference type="GO" id="GO:0035361">
    <property type="term" value="C:Cul8-RING ubiquitin ligase complex"/>
    <property type="evidence" value="ECO:0000318"/>
    <property type="project" value="GO_Central"/>
</dbReference>
<feature type="region of interest" description="Disordered" evidence="1">
    <location>
        <begin position="109"/>
        <end position="155"/>
    </location>
</feature>
<dbReference type="VEuPathDB" id="FungiDB:PGTG_21086"/>
<dbReference type="InParanoid" id="H6QQC5"/>
<dbReference type="GO" id="GO:0031297">
    <property type="term" value="P:replication fork processing"/>
    <property type="evidence" value="ECO:0000318"/>
    <property type="project" value="GO_Central"/>
</dbReference>
<dbReference type="RefSeq" id="XP_003890250.1">
    <property type="nucleotide sequence ID" value="XM_003890201.1"/>
</dbReference>
<feature type="compositionally biased region" description="Polar residues" evidence="1">
    <location>
        <begin position="79"/>
        <end position="91"/>
    </location>
</feature>
<dbReference type="InterPro" id="IPR019021">
    <property type="entry name" value="Mms22"/>
</dbReference>
<gene>
    <name evidence="2" type="ORF">PGTG_21086</name>
</gene>
<dbReference type="KEGG" id="pgr:PGTG_21086"/>
<reference evidence="3" key="1">
    <citation type="journal article" date="2011" name="Proc. Natl. Acad. Sci. U.S.A.">
        <title>Obligate biotrophy features unraveled by the genomic analysis of rust fungi.</title>
        <authorList>
            <person name="Duplessis S."/>
            <person name="Cuomo C.A."/>
            <person name="Lin Y.-C."/>
            <person name="Aerts A."/>
            <person name="Tisserant E."/>
            <person name="Veneault-Fourrey C."/>
            <person name="Joly D.L."/>
            <person name="Hacquard S."/>
            <person name="Amselem J."/>
            <person name="Cantarel B.L."/>
            <person name="Chiu R."/>
            <person name="Coutinho P.M."/>
            <person name="Feau N."/>
            <person name="Field M."/>
            <person name="Frey P."/>
            <person name="Gelhaye E."/>
            <person name="Goldberg J."/>
            <person name="Grabherr M.G."/>
            <person name="Kodira C.D."/>
            <person name="Kohler A."/>
            <person name="Kuees U."/>
            <person name="Lindquist E.A."/>
            <person name="Lucas S.M."/>
            <person name="Mago R."/>
            <person name="Mauceli E."/>
            <person name="Morin E."/>
            <person name="Murat C."/>
            <person name="Pangilinan J.L."/>
            <person name="Park R."/>
            <person name="Pearson M."/>
            <person name="Quesneville H."/>
            <person name="Rouhier N."/>
            <person name="Sakthikumar S."/>
            <person name="Salamov A.A."/>
            <person name="Schmutz J."/>
            <person name="Selles B."/>
            <person name="Shapiro H."/>
            <person name="Tanguay P."/>
            <person name="Tuskan G.A."/>
            <person name="Henrissat B."/>
            <person name="Van de Peer Y."/>
            <person name="Rouze P."/>
            <person name="Ellis J.G."/>
            <person name="Dodds P.N."/>
            <person name="Schein J.E."/>
            <person name="Zhong S."/>
            <person name="Hamelin R.C."/>
            <person name="Grigoriev I.V."/>
            <person name="Szabo L.J."/>
            <person name="Martin F."/>
        </authorList>
    </citation>
    <scope>NUCLEOTIDE SEQUENCE [LARGE SCALE GENOMIC DNA]</scope>
    <source>
        <strain evidence="3">CRL 75-36-700-3 / race SCCL</strain>
    </source>
</reference>
<dbReference type="EMBL" id="DS178271">
    <property type="protein sequence ID" value="EHS62537.1"/>
    <property type="molecule type" value="Genomic_DNA"/>
</dbReference>
<dbReference type="STRING" id="418459.H6QQC5"/>
<feature type="region of interest" description="Disordered" evidence="1">
    <location>
        <begin position="20"/>
        <end position="96"/>
    </location>
</feature>
<accession>H6QQC5</accession>
<protein>
    <submittedName>
        <fullName evidence="2">Uncharacterized protein</fullName>
    </submittedName>
</protein>
<organism evidence="2 3">
    <name type="scientific">Puccinia graminis f. sp. tritici (strain CRL 75-36-700-3 / race SCCL)</name>
    <name type="common">Black stem rust fungus</name>
    <dbReference type="NCBI Taxonomy" id="418459"/>
    <lineage>
        <taxon>Eukaryota</taxon>
        <taxon>Fungi</taxon>
        <taxon>Dikarya</taxon>
        <taxon>Basidiomycota</taxon>
        <taxon>Pucciniomycotina</taxon>
        <taxon>Pucciniomycetes</taxon>
        <taxon>Pucciniales</taxon>
        <taxon>Pucciniaceae</taxon>
        <taxon>Puccinia</taxon>
    </lineage>
</organism>
<dbReference type="GO" id="GO:0005634">
    <property type="term" value="C:nucleus"/>
    <property type="evidence" value="ECO:0000318"/>
    <property type="project" value="GO_Central"/>
</dbReference>
<feature type="compositionally biased region" description="Low complexity" evidence="1">
    <location>
        <begin position="64"/>
        <end position="78"/>
    </location>
</feature>
<keyword evidence="3" id="KW-1185">Reference proteome</keyword>
<feature type="compositionally biased region" description="Low complexity" evidence="1">
    <location>
        <begin position="129"/>
        <end position="149"/>
    </location>
</feature>
<proteinExistence type="predicted"/>